<dbReference type="PROSITE" id="PS51186">
    <property type="entry name" value="GNAT"/>
    <property type="match status" value="1"/>
</dbReference>
<evidence type="ECO:0000313" key="4">
    <source>
        <dbReference type="EMBL" id="GAA2735151.1"/>
    </source>
</evidence>
<evidence type="ECO:0000256" key="1">
    <source>
        <dbReference type="ARBA" id="ARBA00022679"/>
    </source>
</evidence>
<keyword evidence="1" id="KW-0808">Transferase</keyword>
<keyword evidence="5" id="KW-1185">Reference proteome</keyword>
<evidence type="ECO:0000259" key="3">
    <source>
        <dbReference type="PROSITE" id="PS51186"/>
    </source>
</evidence>
<accession>A0ABN3UML8</accession>
<organism evidence="4 5">
    <name type="scientific">Pedococcus aerophilus</name>
    <dbReference type="NCBI Taxonomy" id="436356"/>
    <lineage>
        <taxon>Bacteria</taxon>
        <taxon>Bacillati</taxon>
        <taxon>Actinomycetota</taxon>
        <taxon>Actinomycetes</taxon>
        <taxon>Micrococcales</taxon>
        <taxon>Intrasporangiaceae</taxon>
        <taxon>Pedococcus</taxon>
    </lineage>
</organism>
<dbReference type="Pfam" id="PF00583">
    <property type="entry name" value="Acetyltransf_1"/>
    <property type="match status" value="1"/>
</dbReference>
<dbReference type="InterPro" id="IPR051016">
    <property type="entry name" value="Diverse_Substrate_AcTransf"/>
</dbReference>
<dbReference type="Gene3D" id="3.40.630.30">
    <property type="match status" value="1"/>
</dbReference>
<reference evidence="4 5" key="1">
    <citation type="journal article" date="2019" name="Int. J. Syst. Evol. Microbiol.">
        <title>The Global Catalogue of Microorganisms (GCM) 10K type strain sequencing project: providing services to taxonomists for standard genome sequencing and annotation.</title>
        <authorList>
            <consortium name="The Broad Institute Genomics Platform"/>
            <consortium name="The Broad Institute Genome Sequencing Center for Infectious Disease"/>
            <person name="Wu L."/>
            <person name="Ma J."/>
        </authorList>
    </citation>
    <scope>NUCLEOTIDE SEQUENCE [LARGE SCALE GENOMIC DNA]</scope>
    <source>
        <strain evidence="4 5">JCM 16378</strain>
    </source>
</reference>
<gene>
    <name evidence="4" type="ORF">GCM10009867_16820</name>
</gene>
<dbReference type="EMBL" id="BAAARN010000001">
    <property type="protein sequence ID" value="GAA2735151.1"/>
    <property type="molecule type" value="Genomic_DNA"/>
</dbReference>
<dbReference type="Proteomes" id="UP001501326">
    <property type="component" value="Unassembled WGS sequence"/>
</dbReference>
<dbReference type="CDD" id="cd04301">
    <property type="entry name" value="NAT_SF"/>
    <property type="match status" value="1"/>
</dbReference>
<dbReference type="SUPFAM" id="SSF55729">
    <property type="entry name" value="Acyl-CoA N-acyltransferases (Nat)"/>
    <property type="match status" value="1"/>
</dbReference>
<comment type="caution">
    <text evidence="4">The sequence shown here is derived from an EMBL/GenBank/DDBJ whole genome shotgun (WGS) entry which is preliminary data.</text>
</comment>
<dbReference type="InterPro" id="IPR016181">
    <property type="entry name" value="Acyl_CoA_acyltransferase"/>
</dbReference>
<evidence type="ECO:0000313" key="5">
    <source>
        <dbReference type="Proteomes" id="UP001501326"/>
    </source>
</evidence>
<protein>
    <recommendedName>
        <fullName evidence="3">N-acetyltransferase domain-containing protein</fullName>
    </recommendedName>
</protein>
<dbReference type="RefSeq" id="WP_344192089.1">
    <property type="nucleotide sequence ID" value="NZ_BAAARN010000001.1"/>
</dbReference>
<name>A0ABN3UML8_9MICO</name>
<feature type="domain" description="N-acetyltransferase" evidence="3">
    <location>
        <begin position="7"/>
        <end position="157"/>
    </location>
</feature>
<evidence type="ECO:0000256" key="2">
    <source>
        <dbReference type="ARBA" id="ARBA00023315"/>
    </source>
</evidence>
<dbReference type="InterPro" id="IPR000182">
    <property type="entry name" value="GNAT_dom"/>
</dbReference>
<dbReference type="PANTHER" id="PTHR10545">
    <property type="entry name" value="DIAMINE N-ACETYLTRANSFERASE"/>
    <property type="match status" value="1"/>
</dbReference>
<proteinExistence type="predicted"/>
<sequence length="157" mass="17099">MNEPAELTVAVVTEEDLDDLAPSLLAYARFYREDPSVDELTSMARALIATGGGTQLIARDGDGAVAGHATVLWSWDTTLGLPLAVMEDLYVHADHRSQGAGRAVLEACRSLAADRGCRWLQWQTAPDNERAQRLYDSLGGDRSEWLTYRLPIGVPSA</sequence>
<keyword evidence="2" id="KW-0012">Acyltransferase</keyword>
<dbReference type="PANTHER" id="PTHR10545:SF29">
    <property type="entry name" value="GH14572P-RELATED"/>
    <property type="match status" value="1"/>
</dbReference>